<protein>
    <submittedName>
        <fullName evidence="2">Uncharacterized protein</fullName>
    </submittedName>
</protein>
<proteinExistence type="predicted"/>
<dbReference type="RefSeq" id="WP_166779119.1">
    <property type="nucleotide sequence ID" value="NZ_JAAOYO010000001.1"/>
</dbReference>
<name>A0ABX0T3E7_9MICO</name>
<evidence type="ECO:0000313" key="3">
    <source>
        <dbReference type="Proteomes" id="UP001318300"/>
    </source>
</evidence>
<keyword evidence="1" id="KW-0472">Membrane</keyword>
<evidence type="ECO:0000313" key="2">
    <source>
        <dbReference type="EMBL" id="NII40001.1"/>
    </source>
</evidence>
<gene>
    <name evidence="2" type="ORF">E9228_000620</name>
</gene>
<dbReference type="Proteomes" id="UP001318300">
    <property type="component" value="Unassembled WGS sequence"/>
</dbReference>
<sequence length="221" mass="23968">MDHSADRWVQRLRDGVAPPTWRIALVTVLVSAIGVLLLWQMTARPDVVRRLADATPRSSLFLLVPLVLLLTGPGVALAAWSAGRRDRRVLGRIHAAGTHSSFHLPVSTGALVSGEEFADPKPVIWTIDHAGLHGWAPDHAGPVHELPWERIRAIGVANTPFRGQRNDAGIWVSTSRGHVVLVPRTTLCRPFAAGPGKLDVLARVLRSLRHELDPSSVTGGQ</sequence>
<keyword evidence="1" id="KW-0812">Transmembrane</keyword>
<feature type="transmembrane region" description="Helical" evidence="1">
    <location>
        <begin position="60"/>
        <end position="82"/>
    </location>
</feature>
<evidence type="ECO:0000256" key="1">
    <source>
        <dbReference type="SAM" id="Phobius"/>
    </source>
</evidence>
<dbReference type="EMBL" id="JAAOYO010000001">
    <property type="protein sequence ID" value="NII40001.1"/>
    <property type="molecule type" value="Genomic_DNA"/>
</dbReference>
<keyword evidence="1" id="KW-1133">Transmembrane helix</keyword>
<feature type="transmembrane region" description="Helical" evidence="1">
    <location>
        <begin position="21"/>
        <end position="40"/>
    </location>
</feature>
<accession>A0ABX0T3E7</accession>
<organism evidence="2 3">
    <name type="scientific">Curtobacterium salicis</name>
    <dbReference type="NCBI Taxonomy" id="1779862"/>
    <lineage>
        <taxon>Bacteria</taxon>
        <taxon>Bacillati</taxon>
        <taxon>Actinomycetota</taxon>
        <taxon>Actinomycetes</taxon>
        <taxon>Micrococcales</taxon>
        <taxon>Microbacteriaceae</taxon>
        <taxon>Curtobacterium</taxon>
    </lineage>
</organism>
<reference evidence="2 3" key="1">
    <citation type="submission" date="2020-03" db="EMBL/GenBank/DDBJ databases">
        <title>Above-ground endophytic microbial communities from plants in different locations in the United States.</title>
        <authorList>
            <person name="Frank C."/>
        </authorList>
    </citation>
    <scope>NUCLEOTIDE SEQUENCE [LARGE SCALE GENOMIC DNA]</scope>
    <source>
        <strain evidence="2 3">WW7</strain>
    </source>
</reference>
<keyword evidence="3" id="KW-1185">Reference proteome</keyword>
<comment type="caution">
    <text evidence="2">The sequence shown here is derived from an EMBL/GenBank/DDBJ whole genome shotgun (WGS) entry which is preliminary data.</text>
</comment>